<evidence type="ECO:0000256" key="1">
    <source>
        <dbReference type="ARBA" id="ARBA00023015"/>
    </source>
</evidence>
<evidence type="ECO:0000313" key="6">
    <source>
        <dbReference type="EMBL" id="PXY30786.1"/>
    </source>
</evidence>
<dbReference type="PROSITE" id="PS50977">
    <property type="entry name" value="HTH_TETR_2"/>
    <property type="match status" value="1"/>
</dbReference>
<proteinExistence type="predicted"/>
<dbReference type="InterPro" id="IPR050109">
    <property type="entry name" value="HTH-type_TetR-like_transc_reg"/>
</dbReference>
<dbReference type="RefSeq" id="WP_110338925.1">
    <property type="nucleotide sequence ID" value="NZ_MASU01000007.1"/>
</dbReference>
<keyword evidence="2 4" id="KW-0238">DNA-binding</keyword>
<dbReference type="SUPFAM" id="SSF48498">
    <property type="entry name" value="Tetracyclin repressor-like, C-terminal domain"/>
    <property type="match status" value="1"/>
</dbReference>
<dbReference type="InterPro" id="IPR001647">
    <property type="entry name" value="HTH_TetR"/>
</dbReference>
<dbReference type="InterPro" id="IPR036271">
    <property type="entry name" value="Tet_transcr_reg_TetR-rel_C_sf"/>
</dbReference>
<dbReference type="GO" id="GO:0003700">
    <property type="term" value="F:DNA-binding transcription factor activity"/>
    <property type="evidence" value="ECO:0007669"/>
    <property type="project" value="TreeGrafter"/>
</dbReference>
<dbReference type="Pfam" id="PF00440">
    <property type="entry name" value="TetR_N"/>
    <property type="match status" value="1"/>
</dbReference>
<keyword evidence="1" id="KW-0805">Transcription regulation</keyword>
<dbReference type="Proteomes" id="UP000247892">
    <property type="component" value="Unassembled WGS sequence"/>
</dbReference>
<dbReference type="AlphaFoldDB" id="A0A318M7N3"/>
<dbReference type="Gene3D" id="1.10.10.60">
    <property type="entry name" value="Homeodomain-like"/>
    <property type="match status" value="1"/>
</dbReference>
<evidence type="ECO:0000256" key="2">
    <source>
        <dbReference type="ARBA" id="ARBA00023125"/>
    </source>
</evidence>
<organism evidence="6 7">
    <name type="scientific">Prauserella flavalba</name>
    <dbReference type="NCBI Taxonomy" id="1477506"/>
    <lineage>
        <taxon>Bacteria</taxon>
        <taxon>Bacillati</taxon>
        <taxon>Actinomycetota</taxon>
        <taxon>Actinomycetes</taxon>
        <taxon>Pseudonocardiales</taxon>
        <taxon>Pseudonocardiaceae</taxon>
        <taxon>Prauserella</taxon>
    </lineage>
</organism>
<dbReference type="PANTHER" id="PTHR30055">
    <property type="entry name" value="HTH-TYPE TRANSCRIPTIONAL REGULATOR RUTR"/>
    <property type="match status" value="1"/>
</dbReference>
<keyword evidence="3" id="KW-0804">Transcription</keyword>
<dbReference type="GO" id="GO:0000976">
    <property type="term" value="F:transcription cis-regulatory region binding"/>
    <property type="evidence" value="ECO:0007669"/>
    <property type="project" value="TreeGrafter"/>
</dbReference>
<feature type="DNA-binding region" description="H-T-H motif" evidence="4">
    <location>
        <begin position="29"/>
        <end position="48"/>
    </location>
</feature>
<dbReference type="SUPFAM" id="SSF46689">
    <property type="entry name" value="Homeodomain-like"/>
    <property type="match status" value="1"/>
</dbReference>
<feature type="domain" description="HTH tetR-type" evidence="5">
    <location>
        <begin position="6"/>
        <end position="66"/>
    </location>
</feature>
<dbReference type="InterPro" id="IPR009057">
    <property type="entry name" value="Homeodomain-like_sf"/>
</dbReference>
<dbReference type="EMBL" id="MASU01000007">
    <property type="protein sequence ID" value="PXY30786.1"/>
    <property type="molecule type" value="Genomic_DNA"/>
</dbReference>
<name>A0A318M7N3_9PSEU</name>
<sequence>MTWIESAERGRIIEAASHCLATGEARGVSVTDILATSGLSTRAFYRHFRSKDSLLLAMFRREYEGVLAELRDAVATPCPRQGLAAWIEGMLRVAAQARSGRRVMVLGSPDLAGAKGFTAEAARAAAAHQEAIAQILRRGRDDGSFPLTDPGPDAKAIRAALHETFTELLSGASTMSADDAAAEVTRFALRALGAVPQPAS</sequence>
<reference evidence="6 7" key="1">
    <citation type="submission" date="2016-07" db="EMBL/GenBank/DDBJ databases">
        <title>Draft genome sequence of Prauserella sp. YIM 121212, isolated from alkaline soil.</title>
        <authorList>
            <person name="Ruckert C."/>
            <person name="Albersmeier A."/>
            <person name="Jiang C.-L."/>
            <person name="Jiang Y."/>
            <person name="Kalinowski J."/>
            <person name="Schneider O."/>
            <person name="Winkler A."/>
            <person name="Zotchev S.B."/>
        </authorList>
    </citation>
    <scope>NUCLEOTIDE SEQUENCE [LARGE SCALE GENOMIC DNA]</scope>
    <source>
        <strain evidence="6 7">YIM 121212</strain>
    </source>
</reference>
<gene>
    <name evidence="6" type="ORF">BA062_19815</name>
</gene>
<dbReference type="PANTHER" id="PTHR30055:SF234">
    <property type="entry name" value="HTH-TYPE TRANSCRIPTIONAL REGULATOR BETI"/>
    <property type="match status" value="1"/>
</dbReference>
<evidence type="ECO:0000313" key="7">
    <source>
        <dbReference type="Proteomes" id="UP000247892"/>
    </source>
</evidence>
<evidence type="ECO:0000256" key="3">
    <source>
        <dbReference type="ARBA" id="ARBA00023163"/>
    </source>
</evidence>
<evidence type="ECO:0000259" key="5">
    <source>
        <dbReference type="PROSITE" id="PS50977"/>
    </source>
</evidence>
<accession>A0A318M7N3</accession>
<protein>
    <recommendedName>
        <fullName evidence="5">HTH tetR-type domain-containing protein</fullName>
    </recommendedName>
</protein>
<keyword evidence="7" id="KW-1185">Reference proteome</keyword>
<evidence type="ECO:0000256" key="4">
    <source>
        <dbReference type="PROSITE-ProRule" id="PRU00335"/>
    </source>
</evidence>
<comment type="caution">
    <text evidence="6">The sequence shown here is derived from an EMBL/GenBank/DDBJ whole genome shotgun (WGS) entry which is preliminary data.</text>
</comment>
<dbReference type="OrthoDB" id="3469831at2"/>
<dbReference type="Gene3D" id="1.10.357.10">
    <property type="entry name" value="Tetracycline Repressor, domain 2"/>
    <property type="match status" value="1"/>
</dbReference>